<reference evidence="2" key="1">
    <citation type="submission" date="2013-07" db="EMBL/GenBank/DDBJ databases">
        <authorList>
            <consortium name="The Broad Institute Genome Sequencing Platform"/>
            <person name="Cuomo C."/>
            <person name="Litvintseva A."/>
            <person name="Chen Y."/>
            <person name="Heitman J."/>
            <person name="Sun S."/>
            <person name="Springer D."/>
            <person name="Dromer F."/>
            <person name="Young S.K."/>
            <person name="Zeng Q."/>
            <person name="Gargeya S."/>
            <person name="Fitzgerald M."/>
            <person name="Abouelleil A."/>
            <person name="Alvarado L."/>
            <person name="Berlin A.M."/>
            <person name="Chapman S.B."/>
            <person name="Dewar J."/>
            <person name="Goldberg J."/>
            <person name="Griggs A."/>
            <person name="Gujja S."/>
            <person name="Hansen M."/>
            <person name="Howarth C."/>
            <person name="Imamovic A."/>
            <person name="Larimer J."/>
            <person name="McCowan C."/>
            <person name="Murphy C."/>
            <person name="Pearson M."/>
            <person name="Priest M."/>
            <person name="Roberts A."/>
            <person name="Saif S."/>
            <person name="Shea T."/>
            <person name="Sykes S."/>
            <person name="Wortman J."/>
            <person name="Nusbaum C."/>
            <person name="Birren B."/>
        </authorList>
    </citation>
    <scope>NUCLEOTIDE SEQUENCE</scope>
    <source>
        <strain evidence="2">CBS 10117</strain>
    </source>
</reference>
<reference evidence="2" key="2">
    <citation type="submission" date="2024-02" db="EMBL/GenBank/DDBJ databases">
        <title>Comparative genomics of Cryptococcus and Kwoniella reveals pathogenesis evolution and contrasting modes of karyotype evolution via chromosome fusion or intercentromeric recombination.</title>
        <authorList>
            <person name="Coelho M.A."/>
            <person name="David-Palma M."/>
            <person name="Shea T."/>
            <person name="Bowers K."/>
            <person name="McGinley-Smith S."/>
            <person name="Mohammad A.W."/>
            <person name="Gnirke A."/>
            <person name="Yurkov A.M."/>
            <person name="Nowrousian M."/>
            <person name="Sun S."/>
            <person name="Cuomo C.A."/>
            <person name="Heitman J."/>
        </authorList>
    </citation>
    <scope>NUCLEOTIDE SEQUENCE</scope>
    <source>
        <strain evidence="2">CBS 10117</strain>
    </source>
</reference>
<gene>
    <name evidence="2" type="ORF">I303_106204</name>
</gene>
<dbReference type="EMBL" id="CP144536">
    <property type="protein sequence ID" value="WWC63599.1"/>
    <property type="molecule type" value="Genomic_DNA"/>
</dbReference>
<dbReference type="GeneID" id="28969921"/>
<organism evidence="2 3">
    <name type="scientific">Kwoniella dejecticola CBS 10117</name>
    <dbReference type="NCBI Taxonomy" id="1296121"/>
    <lineage>
        <taxon>Eukaryota</taxon>
        <taxon>Fungi</taxon>
        <taxon>Dikarya</taxon>
        <taxon>Basidiomycota</taxon>
        <taxon>Agaricomycotina</taxon>
        <taxon>Tremellomycetes</taxon>
        <taxon>Tremellales</taxon>
        <taxon>Cryptococcaceae</taxon>
        <taxon>Kwoniella</taxon>
    </lineage>
</organism>
<evidence type="ECO:0000313" key="2">
    <source>
        <dbReference type="EMBL" id="WWC63599.1"/>
    </source>
</evidence>
<dbReference type="Proteomes" id="UP000078595">
    <property type="component" value="Chromosome 7"/>
</dbReference>
<feature type="region of interest" description="Disordered" evidence="1">
    <location>
        <begin position="126"/>
        <end position="145"/>
    </location>
</feature>
<dbReference type="AlphaFoldDB" id="A0AAJ8KSN8"/>
<dbReference type="KEGG" id="kdj:28969921"/>
<dbReference type="RefSeq" id="XP_065825400.1">
    <property type="nucleotide sequence ID" value="XM_065969328.1"/>
</dbReference>
<proteinExistence type="predicted"/>
<accession>A0AAJ8KSN8</accession>
<protein>
    <submittedName>
        <fullName evidence="2">Uncharacterized protein</fullName>
    </submittedName>
</protein>
<evidence type="ECO:0000313" key="3">
    <source>
        <dbReference type="Proteomes" id="UP000078595"/>
    </source>
</evidence>
<sequence length="173" mass="18637">MDPGNILSTVQSNSGITGLTAARAQGESDLWPYPGQDVAGDGDHVVVQEPWIKVMAQVGGYFILIVAVNQTGRRPYTMLYGPQNDTEPTGAPLMVLEFYSSEHATGSGHYVALAEQPFSVNKLAQEKFSQDQPTPSPISTPPTLSNSSLSIKHIIQDPSQQLTYPTIIPCLPL</sequence>
<name>A0AAJ8KSN8_9TREE</name>
<evidence type="ECO:0000256" key="1">
    <source>
        <dbReference type="SAM" id="MobiDB-lite"/>
    </source>
</evidence>
<keyword evidence="3" id="KW-1185">Reference proteome</keyword>